<evidence type="ECO:0000313" key="2">
    <source>
        <dbReference type="Proteomes" id="UP001374584"/>
    </source>
</evidence>
<reference evidence="1 2" key="1">
    <citation type="submission" date="2024-01" db="EMBL/GenBank/DDBJ databases">
        <title>The genomes of 5 underutilized Papilionoideae crops provide insights into root nodulation and disease resistanc.</title>
        <authorList>
            <person name="Jiang F."/>
        </authorList>
    </citation>
    <scope>NUCLEOTIDE SEQUENCE [LARGE SCALE GENOMIC DNA]</scope>
    <source>
        <strain evidence="1">JINMINGXINNONG_FW02</strain>
        <tissue evidence="1">Leaves</tissue>
    </source>
</reference>
<comment type="caution">
    <text evidence="1">The sequence shown here is derived from an EMBL/GenBank/DDBJ whole genome shotgun (WGS) entry which is preliminary data.</text>
</comment>
<name>A0AAN9QYH7_PHACN</name>
<gene>
    <name evidence="1" type="ORF">VNO80_14533</name>
</gene>
<proteinExistence type="predicted"/>
<dbReference type="Proteomes" id="UP001374584">
    <property type="component" value="Unassembled WGS sequence"/>
</dbReference>
<keyword evidence="2" id="KW-1185">Reference proteome</keyword>
<dbReference type="EMBL" id="JAYMYR010000006">
    <property type="protein sequence ID" value="KAK7355280.1"/>
    <property type="molecule type" value="Genomic_DNA"/>
</dbReference>
<dbReference type="AlphaFoldDB" id="A0AAN9QYH7"/>
<evidence type="ECO:0000313" key="1">
    <source>
        <dbReference type="EMBL" id="KAK7355280.1"/>
    </source>
</evidence>
<sequence>MKKEICMSGMEQVIRNGMGHWRKRRDSLDSDHVCERRMEGSIKDLLKELKSSFISVSGEMLYDSYASILTGIDICYDCTAHFLRTSAIVAGFFGEFCCDPLMQSYLCILEYTYIYW</sequence>
<organism evidence="1 2">
    <name type="scientific">Phaseolus coccineus</name>
    <name type="common">Scarlet runner bean</name>
    <name type="synonym">Phaseolus multiflorus</name>
    <dbReference type="NCBI Taxonomy" id="3886"/>
    <lineage>
        <taxon>Eukaryota</taxon>
        <taxon>Viridiplantae</taxon>
        <taxon>Streptophyta</taxon>
        <taxon>Embryophyta</taxon>
        <taxon>Tracheophyta</taxon>
        <taxon>Spermatophyta</taxon>
        <taxon>Magnoliopsida</taxon>
        <taxon>eudicotyledons</taxon>
        <taxon>Gunneridae</taxon>
        <taxon>Pentapetalae</taxon>
        <taxon>rosids</taxon>
        <taxon>fabids</taxon>
        <taxon>Fabales</taxon>
        <taxon>Fabaceae</taxon>
        <taxon>Papilionoideae</taxon>
        <taxon>50 kb inversion clade</taxon>
        <taxon>NPAAA clade</taxon>
        <taxon>indigoferoid/millettioid clade</taxon>
        <taxon>Phaseoleae</taxon>
        <taxon>Phaseolus</taxon>
    </lineage>
</organism>
<accession>A0AAN9QYH7</accession>
<protein>
    <submittedName>
        <fullName evidence="1">Uncharacterized protein</fullName>
    </submittedName>
</protein>